<feature type="transmembrane region" description="Helical" evidence="1">
    <location>
        <begin position="80"/>
        <end position="101"/>
    </location>
</feature>
<accession>A0A7Z8NQB4</accession>
<keyword evidence="1" id="KW-0472">Membrane</keyword>
<evidence type="ECO:0000313" key="2">
    <source>
        <dbReference type="EMBL" id="TKR26761.1"/>
    </source>
</evidence>
<protein>
    <submittedName>
        <fullName evidence="2">DUF1304 domain-containing protein</fullName>
    </submittedName>
</protein>
<dbReference type="RefSeq" id="WP_154728422.1">
    <property type="nucleotide sequence ID" value="NZ_SZYE01000016.1"/>
</dbReference>
<keyword evidence="1" id="KW-0812">Transmembrane</keyword>
<dbReference type="Proteomes" id="UP000308121">
    <property type="component" value="Unassembled WGS sequence"/>
</dbReference>
<comment type="caution">
    <text evidence="2">The sequence shown here is derived from an EMBL/GenBank/DDBJ whole genome shotgun (WGS) entry which is preliminary data.</text>
</comment>
<reference evidence="2 3" key="1">
    <citation type="submission" date="2019-05" db="EMBL/GenBank/DDBJ databases">
        <title>Genome sequence of Cellulomonas hominis strain CS1.</title>
        <authorList>
            <person name="Belmont J."/>
            <person name="Maclea K.S."/>
        </authorList>
    </citation>
    <scope>NUCLEOTIDE SEQUENCE [LARGE SCALE GENOMIC DNA]</scope>
    <source>
        <strain evidence="2 3">CS1</strain>
    </source>
</reference>
<organism evidence="2 3">
    <name type="scientific">Cellulomonas hominis</name>
    <dbReference type="NCBI Taxonomy" id="156981"/>
    <lineage>
        <taxon>Bacteria</taxon>
        <taxon>Bacillati</taxon>
        <taxon>Actinomycetota</taxon>
        <taxon>Actinomycetes</taxon>
        <taxon>Micrococcales</taxon>
        <taxon>Cellulomonadaceae</taxon>
        <taxon>Cellulomonas</taxon>
    </lineage>
</organism>
<sequence>MIAAGLVLSALAALVHVYIFTLESVSWTSPRTRAVFGTTPEEAEATRELAFNQGFYNLFLAVVAAAGVIATATGATSVGAALVLAGTGSMLAAALVLVLSSPDKARAAVSQGTFPLLAVVATLIGLLA</sequence>
<keyword evidence="1" id="KW-1133">Transmembrane helix</keyword>
<dbReference type="PANTHER" id="PTHR38446">
    <property type="entry name" value="BLL0914 PROTEIN"/>
    <property type="match status" value="1"/>
</dbReference>
<dbReference type="InterPro" id="IPR009732">
    <property type="entry name" value="DUF1304"/>
</dbReference>
<dbReference type="Pfam" id="PF06993">
    <property type="entry name" value="DUF1304"/>
    <property type="match status" value="1"/>
</dbReference>
<feature type="transmembrane region" description="Helical" evidence="1">
    <location>
        <begin position="107"/>
        <end position="127"/>
    </location>
</feature>
<feature type="transmembrane region" description="Helical" evidence="1">
    <location>
        <begin position="54"/>
        <end position="73"/>
    </location>
</feature>
<dbReference type="OrthoDB" id="9803832at2"/>
<dbReference type="PANTHER" id="PTHR38446:SF1">
    <property type="entry name" value="BLL0914 PROTEIN"/>
    <property type="match status" value="1"/>
</dbReference>
<proteinExistence type="predicted"/>
<dbReference type="AlphaFoldDB" id="A0A7Z8NQB4"/>
<dbReference type="EMBL" id="SZYE01000016">
    <property type="protein sequence ID" value="TKR26761.1"/>
    <property type="molecule type" value="Genomic_DNA"/>
</dbReference>
<gene>
    <name evidence="2" type="ORF">FA014_04035</name>
</gene>
<name>A0A7Z8NQB4_9CELL</name>
<evidence type="ECO:0000256" key="1">
    <source>
        <dbReference type="SAM" id="Phobius"/>
    </source>
</evidence>
<evidence type="ECO:0000313" key="3">
    <source>
        <dbReference type="Proteomes" id="UP000308121"/>
    </source>
</evidence>